<dbReference type="EMBL" id="PP777464">
    <property type="protein sequence ID" value="XBS49418.1"/>
    <property type="molecule type" value="Genomic_DNA"/>
</dbReference>
<sequence length="312" mass="36856">MYLYVGQRRFWCYNNIDGTRNVPIGFKTWRVEIMTNRPKRKKYLNNADLLREIQKSKISYCWLLDKCYSMYDYIVFDESEITAELLDKAKAARIKRLNNEMLDAIREKEGMSAKKAKEYADEHNLVLTDVPIDEVVIRVITDEHIPADTRVNFEPFKHYIVDEEGILYEVVRSHWKGDLEDGEFSTVHGKITNELGKMFIKLAEEISHKSNYRNYTYLDEMMGDARIQLVKNALLFKESILYKKDKPAVQLNPFSYYTSFVNNSFRSILNSEKNVRNIRDDLLEMHGFTPSHTRQIEIEMNMIERKNEDGSI</sequence>
<reference evidence="1" key="1">
    <citation type="submission" date="2024-05" db="EMBL/GenBank/DDBJ databases">
        <authorList>
            <person name="Badawy S."/>
            <person name="Skurnik M."/>
        </authorList>
    </citation>
    <scope>NUCLEOTIDE SEQUENCE</scope>
</reference>
<evidence type="ECO:0000313" key="1">
    <source>
        <dbReference type="EMBL" id="XBS49418.1"/>
    </source>
</evidence>
<proteinExistence type="predicted"/>
<accession>A0AAU7PHQ2</accession>
<protein>
    <submittedName>
        <fullName evidence="1">RNA polymerase sigma factor</fullName>
    </submittedName>
</protein>
<organism evidence="1">
    <name type="scientific">Escherichia phage fEgEco12</name>
    <dbReference type="NCBI Taxonomy" id="3158837"/>
    <lineage>
        <taxon>Viruses</taxon>
        <taxon>Duplodnaviria</taxon>
        <taxon>Heunggongvirae</taxon>
        <taxon>Uroviricota</taxon>
        <taxon>Caudoviricetes</taxon>
    </lineage>
</organism>
<name>A0AAU7PHQ2_9CAUD</name>